<evidence type="ECO:0000259" key="1">
    <source>
        <dbReference type="Pfam" id="PF10592"/>
    </source>
</evidence>
<comment type="caution">
    <text evidence="2">The sequence shown here is derived from an EMBL/GenBank/DDBJ whole genome shotgun (WGS) entry which is preliminary data.</text>
</comment>
<dbReference type="InterPro" id="IPR018891">
    <property type="entry name" value="AIPR_C"/>
</dbReference>
<dbReference type="Proteomes" id="UP001500483">
    <property type="component" value="Unassembled WGS sequence"/>
</dbReference>
<organism evidence="2 3">
    <name type="scientific">Saccharopolyspora gregorii</name>
    <dbReference type="NCBI Taxonomy" id="33914"/>
    <lineage>
        <taxon>Bacteria</taxon>
        <taxon>Bacillati</taxon>
        <taxon>Actinomycetota</taxon>
        <taxon>Actinomycetes</taxon>
        <taxon>Pseudonocardiales</taxon>
        <taxon>Pseudonocardiaceae</taxon>
        <taxon>Saccharopolyspora</taxon>
    </lineage>
</organism>
<name>A0ABP6RMY6_9PSEU</name>
<feature type="domain" description="Abortive phage infection protein C-terminal" evidence="1">
    <location>
        <begin position="242"/>
        <end position="378"/>
    </location>
</feature>
<dbReference type="EMBL" id="BAAAYK010000038">
    <property type="protein sequence ID" value="GAA3355944.1"/>
    <property type="molecule type" value="Genomic_DNA"/>
</dbReference>
<protein>
    <recommendedName>
        <fullName evidence="1">Abortive phage infection protein C-terminal domain-containing protein</fullName>
    </recommendedName>
</protein>
<accession>A0ABP6RMY6</accession>
<proteinExistence type="predicted"/>
<evidence type="ECO:0000313" key="3">
    <source>
        <dbReference type="Proteomes" id="UP001500483"/>
    </source>
</evidence>
<dbReference type="Pfam" id="PF10592">
    <property type="entry name" value="AIPR"/>
    <property type="match status" value="1"/>
</dbReference>
<sequence>MTVPIPIARIKAFLHEEFGSAVDMHDLDKRPEHERTQSFTSRALAALAVRHLAGFDRDQAAETVIDGCDDYGIDAVAVDDENKHLWLVQAKWSDKGKAGIDEGAAHKLLRGLRLILNNELDLFNDRFQVFADDVREVVGAYSGKITLVLAAAGDAPLSPSVQKIFDDQCDELNLGQKIVDYIRLGAGEFHDIVRRGVAAPEVDIDVLMERGSHLEDPYRAWYGSVPAEVVASWYEEHREQLFSKNIRHSLGVTKINQSLVSTLLAAPEKFWYFNNGITVLCATMERSSRFRGMQGGPVDIRALDASVVNGAQTVASVFAAVQESPERAAEARVLVRLISLENCEPGFAAEITRATNTQNRVVEQDFIALKEEQDRLEGDFLLDLRKKYVVKRGAEAPVPENGCSVGEAALALACAHPDPRYAMRAKRDLELLWEEASYSALFPANIQALKVWRAVLVHRAVIAEIAAGSNKREGRAELLASHGDLIISHLVSRRLGTAALSGSDAEFEAESRKIPGLVADVFALLMRQVDEVTGRRSAISGVFKDDQLCRDVVKAVMNDLDSGKQIPALLDEYLPVTRRPGRRNANAVMLIIDSMALGDGTPLHFEAVTGPERVNMAEWIREDPRRSRATWVNHRSKPLLWEADGGQYSPSGLVKHMLDQVPGKKVKAVQGTTRWKVPGQGTLKDIADKVQLDQAE</sequence>
<gene>
    <name evidence="2" type="ORF">GCM10020366_18070</name>
</gene>
<evidence type="ECO:0000313" key="2">
    <source>
        <dbReference type="EMBL" id="GAA3355944.1"/>
    </source>
</evidence>
<keyword evidence="3" id="KW-1185">Reference proteome</keyword>
<reference evidence="3" key="1">
    <citation type="journal article" date="2019" name="Int. J. Syst. Evol. Microbiol.">
        <title>The Global Catalogue of Microorganisms (GCM) 10K type strain sequencing project: providing services to taxonomists for standard genome sequencing and annotation.</title>
        <authorList>
            <consortium name="The Broad Institute Genomics Platform"/>
            <consortium name="The Broad Institute Genome Sequencing Center for Infectious Disease"/>
            <person name="Wu L."/>
            <person name="Ma J."/>
        </authorList>
    </citation>
    <scope>NUCLEOTIDE SEQUENCE [LARGE SCALE GENOMIC DNA]</scope>
    <source>
        <strain evidence="3">JCM 9687</strain>
    </source>
</reference>
<dbReference type="RefSeq" id="WP_344925523.1">
    <property type="nucleotide sequence ID" value="NZ_BAAAYK010000038.1"/>
</dbReference>